<organism evidence="2 3">
    <name type="scientific">Trichophyton interdigitale (strain MR816)</name>
    <dbReference type="NCBI Taxonomy" id="1215338"/>
    <lineage>
        <taxon>Eukaryota</taxon>
        <taxon>Fungi</taxon>
        <taxon>Dikarya</taxon>
        <taxon>Ascomycota</taxon>
        <taxon>Pezizomycotina</taxon>
        <taxon>Eurotiomycetes</taxon>
        <taxon>Eurotiomycetidae</taxon>
        <taxon>Onygenales</taxon>
        <taxon>Arthrodermataceae</taxon>
        <taxon>Trichophyton</taxon>
    </lineage>
</organism>
<feature type="compositionally biased region" description="Basic and acidic residues" evidence="1">
    <location>
        <begin position="86"/>
        <end position="95"/>
    </location>
</feature>
<keyword evidence="3" id="KW-1185">Reference proteome</keyword>
<dbReference type="EMBL" id="AOKY01000298">
    <property type="protein sequence ID" value="KDB23657.1"/>
    <property type="molecule type" value="Genomic_DNA"/>
</dbReference>
<feature type="region of interest" description="Disordered" evidence="1">
    <location>
        <begin position="66"/>
        <end position="95"/>
    </location>
</feature>
<feature type="compositionally biased region" description="Polar residues" evidence="1">
    <location>
        <begin position="68"/>
        <end position="83"/>
    </location>
</feature>
<comment type="caution">
    <text evidence="2">The sequence shown here is derived from an EMBL/GenBank/DDBJ whole genome shotgun (WGS) entry which is preliminary data.</text>
</comment>
<dbReference type="OrthoDB" id="4169938at2759"/>
<evidence type="ECO:0000256" key="1">
    <source>
        <dbReference type="SAM" id="MobiDB-lite"/>
    </source>
</evidence>
<evidence type="ECO:0000313" key="2">
    <source>
        <dbReference type="EMBL" id="KDB23657.1"/>
    </source>
</evidence>
<dbReference type="HOGENOM" id="CLU_2147649_0_0_1"/>
<accession>A0A059J861</accession>
<gene>
    <name evidence="2" type="ORF">H109_04449</name>
</gene>
<dbReference type="Proteomes" id="UP000024533">
    <property type="component" value="Unassembled WGS sequence"/>
</dbReference>
<reference evidence="2 3" key="1">
    <citation type="submission" date="2014-02" db="EMBL/GenBank/DDBJ databases">
        <title>The Genome Sequence of Trichophyton interdigitale MR816.</title>
        <authorList>
            <consortium name="The Broad Institute Genomics Platform"/>
            <person name="Cuomo C.A."/>
            <person name="White T.C."/>
            <person name="Graser Y."/>
            <person name="Martinez-Rossi N."/>
            <person name="Heitman J."/>
            <person name="Young S.K."/>
            <person name="Zeng Q."/>
            <person name="Gargeya S."/>
            <person name="Abouelleil A."/>
            <person name="Alvarado L."/>
            <person name="Chapman S.B."/>
            <person name="Gainer-Dewar J."/>
            <person name="Goldberg J."/>
            <person name="Griggs A."/>
            <person name="Gujja S."/>
            <person name="Hansen M."/>
            <person name="Howarth C."/>
            <person name="Imamovic A."/>
            <person name="Larimer J."/>
            <person name="Martinez D."/>
            <person name="Murphy C."/>
            <person name="Pearson M.D."/>
            <person name="Persinoti G."/>
            <person name="Poon T."/>
            <person name="Priest M."/>
            <person name="Roberts A.D."/>
            <person name="Saif S."/>
            <person name="Shea T.D."/>
            <person name="Sykes S.N."/>
            <person name="Wortman J."/>
            <person name="Nusbaum C."/>
            <person name="Birren B."/>
        </authorList>
    </citation>
    <scope>NUCLEOTIDE SEQUENCE [LARGE SCALE GENOMIC DNA]</scope>
    <source>
        <strain evidence="2 3">MR816</strain>
    </source>
</reference>
<dbReference type="AlphaFoldDB" id="A0A059J861"/>
<evidence type="ECO:0000313" key="3">
    <source>
        <dbReference type="Proteomes" id="UP000024533"/>
    </source>
</evidence>
<proteinExistence type="predicted"/>
<protein>
    <submittedName>
        <fullName evidence="2">Uncharacterized protein</fullName>
    </submittedName>
</protein>
<name>A0A059J861_TRIIM</name>
<sequence length="112" mass="13132">MRNFEDIRTYYQILPLHQKEQIRSLTFTLSRIDKLEAREKYLEITANLHIGNMLITVCNKYLTKDTSDSATNKGASNHSTNRAIQRGRDAKKKDLPRFHTLYRIGEFGEDQE</sequence>